<feature type="region of interest" description="Disordered" evidence="1">
    <location>
        <begin position="1"/>
        <end position="21"/>
    </location>
</feature>
<evidence type="ECO:0000313" key="3">
    <source>
        <dbReference type="WBParaSite" id="Gr19_v10_g1911.t1"/>
    </source>
</evidence>
<accession>A0A914HJ16</accession>
<dbReference type="WBParaSite" id="Gr19_v10_g1911.t1">
    <property type="protein sequence ID" value="Gr19_v10_g1911.t1"/>
    <property type="gene ID" value="Gr19_v10_g1911"/>
</dbReference>
<dbReference type="InterPro" id="IPR013320">
    <property type="entry name" value="ConA-like_dom_sf"/>
</dbReference>
<reference evidence="3" key="1">
    <citation type="submission" date="2022-11" db="UniProtKB">
        <authorList>
            <consortium name="WormBaseParasite"/>
        </authorList>
    </citation>
    <scope>IDENTIFICATION</scope>
</reference>
<dbReference type="AlphaFoldDB" id="A0A914HJ16"/>
<dbReference type="Proteomes" id="UP000887572">
    <property type="component" value="Unplaced"/>
</dbReference>
<keyword evidence="2" id="KW-1185">Reference proteome</keyword>
<evidence type="ECO:0000313" key="2">
    <source>
        <dbReference type="Proteomes" id="UP000887572"/>
    </source>
</evidence>
<dbReference type="SUPFAM" id="SSF49899">
    <property type="entry name" value="Concanavalin A-like lectins/glucanases"/>
    <property type="match status" value="1"/>
</dbReference>
<proteinExistence type="predicted"/>
<organism evidence="2 3">
    <name type="scientific">Globodera rostochiensis</name>
    <name type="common">Golden nematode worm</name>
    <name type="synonym">Heterodera rostochiensis</name>
    <dbReference type="NCBI Taxonomy" id="31243"/>
    <lineage>
        <taxon>Eukaryota</taxon>
        <taxon>Metazoa</taxon>
        <taxon>Ecdysozoa</taxon>
        <taxon>Nematoda</taxon>
        <taxon>Chromadorea</taxon>
        <taxon>Rhabditida</taxon>
        <taxon>Tylenchina</taxon>
        <taxon>Tylenchomorpha</taxon>
        <taxon>Tylenchoidea</taxon>
        <taxon>Heteroderidae</taxon>
        <taxon>Heteroderinae</taxon>
        <taxon>Globodera</taxon>
    </lineage>
</organism>
<dbReference type="Gene3D" id="2.60.120.920">
    <property type="match status" value="1"/>
</dbReference>
<protein>
    <submittedName>
        <fullName evidence="3">B30.2/SPRY domain-containing protein</fullName>
    </submittedName>
</protein>
<evidence type="ECO:0000256" key="1">
    <source>
        <dbReference type="SAM" id="MobiDB-lite"/>
    </source>
</evidence>
<feature type="compositionally biased region" description="Basic residues" evidence="1">
    <location>
        <begin position="1"/>
        <end position="10"/>
    </location>
</feature>
<name>A0A914HJ16_GLORO</name>
<dbReference type="InterPro" id="IPR043136">
    <property type="entry name" value="B30.2/SPRY_sf"/>
</dbReference>
<sequence>MLQRRRRKRMNSLNIESGEGGGRTNDRNLGLFCSKIAEQHRNKNRFKILGTGTEQAKLEQGYYSVLAKQPIPTGNVGIFYFEVKVISKKGFIFIGLGTKSMPLNGWPGHYKGTYAYGDGEFWGHDVAGCFYYGTSRLPYIIN</sequence>